<gene>
    <name evidence="2" type="ORF">AnigIFM63604_006499</name>
</gene>
<protein>
    <submittedName>
        <fullName evidence="2">Uncharacterized protein</fullName>
    </submittedName>
</protein>
<evidence type="ECO:0000313" key="3">
    <source>
        <dbReference type="Proteomes" id="UP001144191"/>
    </source>
</evidence>
<dbReference type="AlphaFoldDB" id="A0A9W6E971"/>
<comment type="caution">
    <text evidence="2">The sequence shown here is derived from an EMBL/GenBank/DDBJ whole genome shotgun (WGS) entry which is preliminary data.</text>
</comment>
<feature type="region of interest" description="Disordered" evidence="1">
    <location>
        <begin position="40"/>
        <end position="61"/>
    </location>
</feature>
<proteinExistence type="predicted"/>
<name>A0A9W6E971_ASPNG</name>
<feature type="compositionally biased region" description="Polar residues" evidence="1">
    <location>
        <begin position="40"/>
        <end position="53"/>
    </location>
</feature>
<evidence type="ECO:0000256" key="1">
    <source>
        <dbReference type="SAM" id="MobiDB-lite"/>
    </source>
</evidence>
<feature type="region of interest" description="Disordered" evidence="1">
    <location>
        <begin position="1"/>
        <end position="21"/>
    </location>
</feature>
<reference evidence="2" key="1">
    <citation type="submission" date="2022-07" db="EMBL/GenBank/DDBJ databases">
        <title>Taxonomy of Aspergillus series Nigri: significant species reduction supported by multi-species coalescent approaches.</title>
        <authorList>
            <person name="Bian C."/>
            <person name="Kusuya Y."/>
            <person name="Sklenar F."/>
            <person name="D'hooge E."/>
            <person name="Yaguchi T."/>
            <person name="Takahashi H."/>
            <person name="Hubka V."/>
        </authorList>
    </citation>
    <scope>NUCLEOTIDE SEQUENCE</scope>
    <source>
        <strain evidence="2">IFM 63604</strain>
    </source>
</reference>
<evidence type="ECO:0000313" key="2">
    <source>
        <dbReference type="EMBL" id="GLA50439.1"/>
    </source>
</evidence>
<organism evidence="2 3">
    <name type="scientific">Aspergillus niger</name>
    <dbReference type="NCBI Taxonomy" id="5061"/>
    <lineage>
        <taxon>Eukaryota</taxon>
        <taxon>Fungi</taxon>
        <taxon>Dikarya</taxon>
        <taxon>Ascomycota</taxon>
        <taxon>Pezizomycotina</taxon>
        <taxon>Eurotiomycetes</taxon>
        <taxon>Eurotiomycetidae</taxon>
        <taxon>Eurotiales</taxon>
        <taxon>Aspergillaceae</taxon>
        <taxon>Aspergillus</taxon>
        <taxon>Aspergillus subgen. Circumdati</taxon>
    </lineage>
</organism>
<accession>A0A9W6E971</accession>
<dbReference type="Proteomes" id="UP001144191">
    <property type="component" value="Unassembled WGS sequence"/>
</dbReference>
<dbReference type="EMBL" id="BRPB01000039">
    <property type="protein sequence ID" value="GLA50439.1"/>
    <property type="molecule type" value="Genomic_DNA"/>
</dbReference>
<sequence length="61" mass="6998">MRVTEKGVSAKNANQVEVPEKNILTKDTEQDEEQNIWRLNKNSDFPDSSSQAQYFKGPENI</sequence>